<dbReference type="RefSeq" id="WP_284218809.1">
    <property type="nucleotide sequence ID" value="NZ_BSOT01000009.1"/>
</dbReference>
<evidence type="ECO:0008006" key="4">
    <source>
        <dbReference type="Google" id="ProtNLM"/>
    </source>
</evidence>
<feature type="compositionally biased region" description="Polar residues" evidence="1">
    <location>
        <begin position="153"/>
        <end position="168"/>
    </location>
</feature>
<reference evidence="2" key="1">
    <citation type="journal article" date="2014" name="Int. J. Syst. Evol. Microbiol.">
        <title>Complete genome sequence of Corynebacterium casei LMG S-19264T (=DSM 44701T), isolated from a smear-ripened cheese.</title>
        <authorList>
            <consortium name="US DOE Joint Genome Institute (JGI-PGF)"/>
            <person name="Walter F."/>
            <person name="Albersmeier A."/>
            <person name="Kalinowski J."/>
            <person name="Ruckert C."/>
        </authorList>
    </citation>
    <scope>NUCLEOTIDE SEQUENCE</scope>
    <source>
        <strain evidence="2">NBRC 110023</strain>
    </source>
</reference>
<evidence type="ECO:0000256" key="1">
    <source>
        <dbReference type="SAM" id="MobiDB-lite"/>
    </source>
</evidence>
<proteinExistence type="predicted"/>
<feature type="region of interest" description="Disordered" evidence="1">
    <location>
        <begin position="153"/>
        <end position="180"/>
    </location>
</feature>
<protein>
    <recommendedName>
        <fullName evidence="4">DUF3530 family protein</fullName>
    </recommendedName>
</protein>
<sequence length="343" mass="37850">MYSHSIEFVGSVVNKSLLLLVTLFLSLLLASRYSLGQTSNADLADANNNETQANTDIPSAQSSEHFFDFSKQFHEDEYETFLFKNDEQIYFVMDSNTAFRKGTILMLPDTYGKNLHLAYVKPLANQLADAGWQVILTFLPKSTYDVDEQVASNNDASTTGDESESSPTDNANDAQASNDNVASDKELTTVLINPMSGASNFTLAQATSCADKSSSYIKSILSSAKNLGARRIIAAQGMSAYCLLKANVSNANGLVLMSPYAPNRELNNELPELIANSPLPVLDLVSDWDSRWALATKKQRKISAIRQIKTHYRQRTIVGTTLSPIQSQYLSKEIYGWLSYLGY</sequence>
<reference evidence="2" key="2">
    <citation type="submission" date="2023-01" db="EMBL/GenBank/DDBJ databases">
        <title>Draft genome sequence of Agaribacter marinus strain NBRC 110023.</title>
        <authorList>
            <person name="Sun Q."/>
            <person name="Mori K."/>
        </authorList>
    </citation>
    <scope>NUCLEOTIDE SEQUENCE</scope>
    <source>
        <strain evidence="2">NBRC 110023</strain>
    </source>
</reference>
<dbReference type="Proteomes" id="UP001156601">
    <property type="component" value="Unassembled WGS sequence"/>
</dbReference>
<dbReference type="EMBL" id="BSOT01000009">
    <property type="protein sequence ID" value="GLR72396.1"/>
    <property type="molecule type" value="Genomic_DNA"/>
</dbReference>
<comment type="caution">
    <text evidence="2">The sequence shown here is derived from an EMBL/GenBank/DDBJ whole genome shotgun (WGS) entry which is preliminary data.</text>
</comment>
<evidence type="ECO:0000313" key="3">
    <source>
        <dbReference type="Proteomes" id="UP001156601"/>
    </source>
</evidence>
<accession>A0AA37SZP7</accession>
<name>A0AA37SZP7_9ALTE</name>
<keyword evidence="3" id="KW-1185">Reference proteome</keyword>
<feature type="compositionally biased region" description="Low complexity" evidence="1">
    <location>
        <begin position="169"/>
        <end position="180"/>
    </location>
</feature>
<dbReference type="Pfam" id="PF12048">
    <property type="entry name" value="DUF3530"/>
    <property type="match status" value="1"/>
</dbReference>
<evidence type="ECO:0000313" key="2">
    <source>
        <dbReference type="EMBL" id="GLR72396.1"/>
    </source>
</evidence>
<gene>
    <name evidence="2" type="ORF">GCM10007852_33040</name>
</gene>
<dbReference type="InterPro" id="IPR022529">
    <property type="entry name" value="DUF3530"/>
</dbReference>
<dbReference type="AlphaFoldDB" id="A0AA37SZP7"/>
<organism evidence="2 3">
    <name type="scientific">Agaribacter marinus</name>
    <dbReference type="NCBI Taxonomy" id="1431249"/>
    <lineage>
        <taxon>Bacteria</taxon>
        <taxon>Pseudomonadati</taxon>
        <taxon>Pseudomonadota</taxon>
        <taxon>Gammaproteobacteria</taxon>
        <taxon>Alteromonadales</taxon>
        <taxon>Alteromonadaceae</taxon>
        <taxon>Agaribacter</taxon>
    </lineage>
</organism>